<dbReference type="EMBL" id="UAVB01000001">
    <property type="protein sequence ID" value="SQA18945.1"/>
    <property type="molecule type" value="Genomic_DNA"/>
</dbReference>
<comment type="caution">
    <text evidence="1">The sequence shown here is derived from an EMBL/GenBank/DDBJ whole genome shotgun (WGS) entry which is preliminary data.</text>
</comment>
<name>A0A2X2M1T3_STRAG</name>
<dbReference type="Proteomes" id="UP000250200">
    <property type="component" value="Unassembled WGS sequence"/>
</dbReference>
<dbReference type="Proteomes" id="UP000255140">
    <property type="component" value="Unassembled WGS sequence"/>
</dbReference>
<dbReference type="GO" id="GO:0016740">
    <property type="term" value="F:transferase activity"/>
    <property type="evidence" value="ECO:0007669"/>
    <property type="project" value="UniProtKB-KW"/>
</dbReference>
<reference evidence="3 4" key="1">
    <citation type="submission" date="2018-06" db="EMBL/GenBank/DDBJ databases">
        <authorList>
            <consortium name="Pathogen Informatics"/>
            <person name="Doyle S."/>
        </authorList>
    </citation>
    <scope>NUCLEOTIDE SEQUENCE [LARGE SCALE GENOMIC DNA]</scope>
    <source>
        <strain evidence="1 3">NCTC8181</strain>
        <strain evidence="2 4">NCTC9828</strain>
    </source>
</reference>
<dbReference type="EMBL" id="UHEW01000005">
    <property type="protein sequence ID" value="SUN28916.1"/>
    <property type="molecule type" value="Genomic_DNA"/>
</dbReference>
<protein>
    <submittedName>
        <fullName evidence="1">Acetyltransferase, GNAT family</fullName>
    </submittedName>
</protein>
<proteinExistence type="predicted"/>
<keyword evidence="1" id="KW-0808">Transferase</keyword>
<evidence type="ECO:0000313" key="3">
    <source>
        <dbReference type="Proteomes" id="UP000250200"/>
    </source>
</evidence>
<gene>
    <name evidence="1" type="ORF">NCTC8181_02002</name>
    <name evidence="2" type="ORF">NCTC9828_01182</name>
</gene>
<dbReference type="AlphaFoldDB" id="A0A2X2M1T3"/>
<accession>A0A2X2M1T3</accession>
<organism evidence="1 3">
    <name type="scientific">Streptococcus agalactiae</name>
    <dbReference type="NCBI Taxonomy" id="1311"/>
    <lineage>
        <taxon>Bacteria</taxon>
        <taxon>Bacillati</taxon>
        <taxon>Bacillota</taxon>
        <taxon>Bacilli</taxon>
        <taxon>Lactobacillales</taxon>
        <taxon>Streptococcaceae</taxon>
        <taxon>Streptococcus</taxon>
    </lineage>
</organism>
<sequence length="48" mass="5592">MIIRPIIKNDDQAVAQLIRQSLRAYDLDKPGTAYSDPRLDHLTSYYKK</sequence>
<evidence type="ECO:0000313" key="1">
    <source>
        <dbReference type="EMBL" id="SQA18945.1"/>
    </source>
</evidence>
<evidence type="ECO:0000313" key="2">
    <source>
        <dbReference type="EMBL" id="SUN28916.1"/>
    </source>
</evidence>
<evidence type="ECO:0000313" key="4">
    <source>
        <dbReference type="Proteomes" id="UP000255140"/>
    </source>
</evidence>